<reference evidence="3" key="1">
    <citation type="journal article" date="2016" name="Nat. Commun.">
        <title>The Gonium pectorale genome demonstrates co-option of cell cycle regulation during the evolution of multicellularity.</title>
        <authorList>
            <person name="Hanschen E.R."/>
            <person name="Marriage T.N."/>
            <person name="Ferris P.J."/>
            <person name="Hamaji T."/>
            <person name="Toyoda A."/>
            <person name="Fujiyama A."/>
            <person name="Neme R."/>
            <person name="Noguchi H."/>
            <person name="Minakuchi Y."/>
            <person name="Suzuki M."/>
            <person name="Kawai-Toyooka H."/>
            <person name="Smith D.R."/>
            <person name="Sparks H."/>
            <person name="Anderson J."/>
            <person name="Bakaric R."/>
            <person name="Luria V."/>
            <person name="Karger A."/>
            <person name="Kirschner M.W."/>
            <person name="Durand P.M."/>
            <person name="Michod R.E."/>
            <person name="Nozaki H."/>
            <person name="Olson B.J."/>
        </authorList>
    </citation>
    <scope>NUCLEOTIDE SEQUENCE [LARGE SCALE GENOMIC DNA]</scope>
    <source>
        <strain evidence="3">NIES-2863</strain>
    </source>
</reference>
<feature type="region of interest" description="Disordered" evidence="1">
    <location>
        <begin position="440"/>
        <end position="461"/>
    </location>
</feature>
<feature type="region of interest" description="Disordered" evidence="1">
    <location>
        <begin position="280"/>
        <end position="308"/>
    </location>
</feature>
<feature type="region of interest" description="Disordered" evidence="1">
    <location>
        <begin position="65"/>
        <end position="110"/>
    </location>
</feature>
<feature type="region of interest" description="Disordered" evidence="1">
    <location>
        <begin position="20"/>
        <end position="47"/>
    </location>
</feature>
<feature type="region of interest" description="Disordered" evidence="1">
    <location>
        <begin position="213"/>
        <end position="241"/>
    </location>
</feature>
<dbReference type="Proteomes" id="UP000075714">
    <property type="component" value="Unassembled WGS sequence"/>
</dbReference>
<dbReference type="AlphaFoldDB" id="A0A150GCW9"/>
<protein>
    <submittedName>
        <fullName evidence="2">Uncharacterized protein</fullName>
    </submittedName>
</protein>
<evidence type="ECO:0000313" key="3">
    <source>
        <dbReference type="Proteomes" id="UP000075714"/>
    </source>
</evidence>
<name>A0A150GCW9_GONPE</name>
<evidence type="ECO:0000256" key="1">
    <source>
        <dbReference type="SAM" id="MobiDB-lite"/>
    </source>
</evidence>
<evidence type="ECO:0000313" key="2">
    <source>
        <dbReference type="EMBL" id="KXZ47623.1"/>
    </source>
</evidence>
<feature type="compositionally biased region" description="Gly residues" evidence="1">
    <location>
        <begin position="367"/>
        <end position="387"/>
    </location>
</feature>
<dbReference type="OrthoDB" id="544805at2759"/>
<organism evidence="2 3">
    <name type="scientific">Gonium pectorale</name>
    <name type="common">Green alga</name>
    <dbReference type="NCBI Taxonomy" id="33097"/>
    <lineage>
        <taxon>Eukaryota</taxon>
        <taxon>Viridiplantae</taxon>
        <taxon>Chlorophyta</taxon>
        <taxon>core chlorophytes</taxon>
        <taxon>Chlorophyceae</taxon>
        <taxon>CS clade</taxon>
        <taxon>Chlamydomonadales</taxon>
        <taxon>Volvocaceae</taxon>
        <taxon>Gonium</taxon>
    </lineage>
</organism>
<feature type="compositionally biased region" description="Low complexity" evidence="1">
    <location>
        <begin position="227"/>
        <end position="241"/>
    </location>
</feature>
<gene>
    <name evidence="2" type="ORF">GPECTOR_34g782</name>
</gene>
<proteinExistence type="predicted"/>
<feature type="compositionally biased region" description="Low complexity" evidence="1">
    <location>
        <begin position="391"/>
        <end position="400"/>
    </location>
</feature>
<keyword evidence="3" id="KW-1185">Reference proteome</keyword>
<feature type="region of interest" description="Disordered" evidence="1">
    <location>
        <begin position="363"/>
        <end position="400"/>
    </location>
</feature>
<dbReference type="EMBL" id="LSYV01000035">
    <property type="protein sequence ID" value="KXZ47623.1"/>
    <property type="molecule type" value="Genomic_DNA"/>
</dbReference>
<comment type="caution">
    <text evidence="2">The sequence shown here is derived from an EMBL/GenBank/DDBJ whole genome shotgun (WGS) entry which is preliminary data.</text>
</comment>
<accession>A0A150GCW9</accession>
<sequence>MGHASAADEALSTLRTKVAVADSQRSNHHAKSGAGGKAFQSAHDPSGWDRKARYQRAFNTARNKMGMTGMDDSVEGWSPAPKDAEAAASSPDRRIGGNGGLHRRNSLTHGSTGGGAAGAVMLAPGAGGAYTIAELRTPVALKEHLKRGKGTRDSTINLAADADGWELAVNDDDAAAIVAQFDQKRYMLGGVPAAASGPRVTLTPADRALRAWTNQNPSPYAGGAGGSVDSSAVPSPTMDGAAAACAPSAEAGPVAVPTRRFSENGMAGGCGVVGSGSFPGVRRSASASTSPSGYPNAPPSPSLLYTPAPARPFAPRISASGAGAPAAAGGALGLAARDNSPVPVPSPTRAIKLPSGGAAALSAAAAGGTGSGSAGGGGSGADGGPLPTGGPPSAAAAPATPVSDAVLAGLRAVAAEAEQELNREAETMRTVAAIRNRMRAEQTAAGKPRQFCLPGDPWKKF</sequence>